<dbReference type="GeneID" id="113688278"/>
<dbReference type="Pfam" id="PF03171">
    <property type="entry name" value="2OG-FeII_Oxy"/>
    <property type="match status" value="1"/>
</dbReference>
<dbReference type="InterPro" id="IPR026992">
    <property type="entry name" value="DIOX_N"/>
</dbReference>
<keyword evidence="4" id="KW-0560">Oxidoreductase</keyword>
<dbReference type="GO" id="GO:0002238">
    <property type="term" value="P:response to molecule of fungal origin"/>
    <property type="evidence" value="ECO:0007669"/>
    <property type="project" value="UniProtKB-ARBA"/>
</dbReference>
<evidence type="ECO:0000256" key="5">
    <source>
        <dbReference type="SAM" id="SignalP"/>
    </source>
</evidence>
<dbReference type="RefSeq" id="XP_027061866.2">
    <property type="nucleotide sequence ID" value="XM_027206065.2"/>
</dbReference>
<evidence type="ECO:0000259" key="6">
    <source>
        <dbReference type="PROSITE" id="PS51471"/>
    </source>
</evidence>
<dbReference type="Proteomes" id="UP001652660">
    <property type="component" value="Chromosome 1e"/>
</dbReference>
<keyword evidence="5" id="KW-0732">Signal</keyword>
<proteinExistence type="inferred from homology"/>
<protein>
    <submittedName>
        <fullName evidence="8">Bi-functional coumaroyl CoA and feruloyl CoA ortho-hydroxylase F6H2-1-1</fullName>
    </submittedName>
</protein>
<keyword evidence="3 4" id="KW-0408">Iron</keyword>
<evidence type="ECO:0000313" key="7">
    <source>
        <dbReference type="Proteomes" id="UP001652660"/>
    </source>
</evidence>
<keyword evidence="2 4" id="KW-0479">Metal-binding</keyword>
<dbReference type="GO" id="GO:0046872">
    <property type="term" value="F:metal ion binding"/>
    <property type="evidence" value="ECO:0007669"/>
    <property type="project" value="UniProtKB-KW"/>
</dbReference>
<name>A0A6P6S7J4_COFAR</name>
<dbReference type="SUPFAM" id="SSF51197">
    <property type="entry name" value="Clavaminate synthase-like"/>
    <property type="match status" value="1"/>
</dbReference>
<sequence>MLHLLVLKLPMAQTATAIDLDSFDVKALTIDEGYGVKGLSDMNLKTLPKQFIQPPEERFTEHTLILEESIPVIDISNWNDPKVADIVCDAAEKWGFFQIINLGIPAEILQSVMDATHRFFELPPKEKMKYNKKNSPTTNVFLRTSFVPEIETAMEWHDKLTFLYVSDEEAQSFWPPICRNQVLDYIKPCELLAKRLLGMLMKRLNVTEIDKSKESMLMGSKKVNLNYYPKCPEPELTIGIGCHSDLSTISILPQDVIGGLYVRKLENDSWIYVSPIDGALVINIGDALEIISNGRYRSIEHCVTVNKHHNRISAPFFAGPEPSAIIGPLEEVLESSGEKPLYKKVLYSDYAAHFFTKAHGGKDKIQFAII</sequence>
<dbReference type="AlphaFoldDB" id="A0A6P6S7J4"/>
<evidence type="ECO:0000313" key="8">
    <source>
        <dbReference type="RefSeq" id="XP_027061866.2"/>
    </source>
</evidence>
<dbReference type="PANTHER" id="PTHR47991">
    <property type="entry name" value="OXOGLUTARATE/IRON-DEPENDENT DIOXYGENASE"/>
    <property type="match status" value="1"/>
</dbReference>
<dbReference type="InterPro" id="IPR044861">
    <property type="entry name" value="IPNS-like_FE2OG_OXY"/>
</dbReference>
<accession>A0A6P6S7J4</accession>
<reference evidence="7" key="1">
    <citation type="journal article" date="2025" name="Foods">
        <title>Unveiling the Microbial Signatures of Arabica Coffee Cherries: Insights into Ripeness Specific Diversity, Functional Traits, and Implications for Quality and Safety.</title>
        <authorList>
            <consortium name="RefSeq"/>
            <person name="Tenea G.N."/>
            <person name="Cifuentes V."/>
            <person name="Reyes P."/>
            <person name="Cevallos-Vallejos M."/>
        </authorList>
    </citation>
    <scope>NUCLEOTIDE SEQUENCE [LARGE SCALE GENOMIC DNA]</scope>
</reference>
<dbReference type="GO" id="GO:0016706">
    <property type="term" value="F:2-oxoglutarate-dependent dioxygenase activity"/>
    <property type="evidence" value="ECO:0007669"/>
    <property type="project" value="UniProtKB-ARBA"/>
</dbReference>
<feature type="domain" description="Fe2OG dioxygenase" evidence="6">
    <location>
        <begin position="212"/>
        <end position="320"/>
    </location>
</feature>
<feature type="signal peptide" evidence="5">
    <location>
        <begin position="1"/>
        <end position="17"/>
    </location>
</feature>
<feature type="chain" id="PRO_5047514992" evidence="5">
    <location>
        <begin position="18"/>
        <end position="370"/>
    </location>
</feature>
<gene>
    <name evidence="8" type="primary">LOC113688278</name>
</gene>
<reference evidence="8" key="2">
    <citation type="submission" date="2025-08" db="UniProtKB">
        <authorList>
            <consortium name="RefSeq"/>
        </authorList>
    </citation>
    <scope>IDENTIFICATION</scope>
    <source>
        <tissue evidence="8">Leaves</tissue>
    </source>
</reference>
<dbReference type="PROSITE" id="PS51471">
    <property type="entry name" value="FE2OG_OXY"/>
    <property type="match status" value="1"/>
</dbReference>
<dbReference type="Pfam" id="PF14226">
    <property type="entry name" value="DIOX_N"/>
    <property type="match status" value="1"/>
</dbReference>
<evidence type="ECO:0000256" key="2">
    <source>
        <dbReference type="ARBA" id="ARBA00022723"/>
    </source>
</evidence>
<evidence type="ECO:0000256" key="3">
    <source>
        <dbReference type="ARBA" id="ARBA00023004"/>
    </source>
</evidence>
<dbReference type="GO" id="GO:0009805">
    <property type="term" value="P:coumarin biosynthetic process"/>
    <property type="evidence" value="ECO:0007669"/>
    <property type="project" value="UniProtKB-ARBA"/>
</dbReference>
<evidence type="ECO:0000256" key="1">
    <source>
        <dbReference type="ARBA" id="ARBA00008056"/>
    </source>
</evidence>
<dbReference type="Gene3D" id="2.60.120.330">
    <property type="entry name" value="B-lactam Antibiotic, Isopenicillin N Synthase, Chain"/>
    <property type="match status" value="1"/>
</dbReference>
<dbReference type="InterPro" id="IPR005123">
    <property type="entry name" value="Oxoglu/Fe-dep_dioxygenase_dom"/>
</dbReference>
<evidence type="ECO:0000256" key="4">
    <source>
        <dbReference type="RuleBase" id="RU003682"/>
    </source>
</evidence>
<dbReference type="InterPro" id="IPR050295">
    <property type="entry name" value="Plant_2OG-oxidoreductases"/>
</dbReference>
<keyword evidence="7" id="KW-1185">Reference proteome</keyword>
<comment type="similarity">
    <text evidence="1 4">Belongs to the iron/ascorbate-dependent oxidoreductase family.</text>
</comment>
<dbReference type="InterPro" id="IPR027443">
    <property type="entry name" value="IPNS-like_sf"/>
</dbReference>
<dbReference type="OrthoDB" id="288590at2759"/>
<organism evidence="7 8">
    <name type="scientific">Coffea arabica</name>
    <name type="common">Arabian coffee</name>
    <dbReference type="NCBI Taxonomy" id="13443"/>
    <lineage>
        <taxon>Eukaryota</taxon>
        <taxon>Viridiplantae</taxon>
        <taxon>Streptophyta</taxon>
        <taxon>Embryophyta</taxon>
        <taxon>Tracheophyta</taxon>
        <taxon>Spermatophyta</taxon>
        <taxon>Magnoliopsida</taxon>
        <taxon>eudicotyledons</taxon>
        <taxon>Gunneridae</taxon>
        <taxon>Pentapetalae</taxon>
        <taxon>asterids</taxon>
        <taxon>lamiids</taxon>
        <taxon>Gentianales</taxon>
        <taxon>Rubiaceae</taxon>
        <taxon>Ixoroideae</taxon>
        <taxon>Gardenieae complex</taxon>
        <taxon>Bertiereae - Coffeeae clade</taxon>
        <taxon>Coffeeae</taxon>
        <taxon>Coffea</taxon>
    </lineage>
</organism>